<evidence type="ECO:0000256" key="4">
    <source>
        <dbReference type="ARBA" id="ARBA00022771"/>
    </source>
</evidence>
<dbReference type="Proteomes" id="UP000494206">
    <property type="component" value="Unassembled WGS sequence"/>
</dbReference>
<dbReference type="Gene3D" id="3.30.50.10">
    <property type="entry name" value="Erythroid Transcription Factor GATA-1, subunit A"/>
    <property type="match status" value="1"/>
</dbReference>
<evidence type="ECO:0000256" key="6">
    <source>
        <dbReference type="ARBA" id="ARBA00023015"/>
    </source>
</evidence>
<dbReference type="CDD" id="cd06960">
    <property type="entry name" value="NR_DBD_HNF4A"/>
    <property type="match status" value="1"/>
</dbReference>
<comment type="subcellular location">
    <subcellularLocation>
        <location evidence="1">Nucleus</location>
    </subcellularLocation>
</comment>
<organism evidence="13 14">
    <name type="scientific">Caenorhabditis bovis</name>
    <dbReference type="NCBI Taxonomy" id="2654633"/>
    <lineage>
        <taxon>Eukaryota</taxon>
        <taxon>Metazoa</taxon>
        <taxon>Ecdysozoa</taxon>
        <taxon>Nematoda</taxon>
        <taxon>Chromadorea</taxon>
        <taxon>Rhabditida</taxon>
        <taxon>Rhabditina</taxon>
        <taxon>Rhabditomorpha</taxon>
        <taxon>Rhabditoidea</taxon>
        <taxon>Rhabditidae</taxon>
        <taxon>Peloderinae</taxon>
        <taxon>Caenorhabditis</taxon>
    </lineage>
</organism>
<comment type="caution">
    <text evidence="13">The sequence shown here is derived from an EMBL/GenBank/DDBJ whole genome shotgun (WGS) entry which is preliminary data.</text>
</comment>
<keyword evidence="9" id="KW-0675">Receptor</keyword>
<evidence type="ECO:0000313" key="13">
    <source>
        <dbReference type="EMBL" id="CAB3399695.1"/>
    </source>
</evidence>
<dbReference type="GO" id="GO:0003700">
    <property type="term" value="F:DNA-binding transcription factor activity"/>
    <property type="evidence" value="ECO:0007669"/>
    <property type="project" value="InterPro"/>
</dbReference>
<dbReference type="InterPro" id="IPR049636">
    <property type="entry name" value="HNF4-like_DBD"/>
</dbReference>
<feature type="region of interest" description="Disordered" evidence="11">
    <location>
        <begin position="116"/>
        <end position="190"/>
    </location>
</feature>
<dbReference type="GO" id="GO:0008270">
    <property type="term" value="F:zinc ion binding"/>
    <property type="evidence" value="ECO:0007669"/>
    <property type="project" value="UniProtKB-KW"/>
</dbReference>
<keyword evidence="8" id="KW-0804">Transcription</keyword>
<feature type="compositionally biased region" description="Low complexity" evidence="11">
    <location>
        <begin position="142"/>
        <end position="151"/>
    </location>
</feature>
<evidence type="ECO:0000256" key="1">
    <source>
        <dbReference type="ARBA" id="ARBA00004123"/>
    </source>
</evidence>
<name>A0A8S1EPH0_9PELO</name>
<accession>A0A8S1EPH0</accession>
<gene>
    <name evidence="13" type="ORF">CBOVIS_LOCUS2780</name>
</gene>
<keyword evidence="10" id="KW-0539">Nucleus</keyword>
<keyword evidence="3" id="KW-0479">Metal-binding</keyword>
<dbReference type="GO" id="GO:0005634">
    <property type="term" value="C:nucleus"/>
    <property type="evidence" value="ECO:0007669"/>
    <property type="project" value="UniProtKB-SubCell"/>
</dbReference>
<dbReference type="AlphaFoldDB" id="A0A8S1EPH0"/>
<keyword evidence="4" id="KW-0863">Zinc-finger</keyword>
<evidence type="ECO:0000256" key="10">
    <source>
        <dbReference type="ARBA" id="ARBA00023242"/>
    </source>
</evidence>
<evidence type="ECO:0000256" key="5">
    <source>
        <dbReference type="ARBA" id="ARBA00022833"/>
    </source>
</evidence>
<dbReference type="EMBL" id="CADEPM010000002">
    <property type="protein sequence ID" value="CAB3399695.1"/>
    <property type="molecule type" value="Genomic_DNA"/>
</dbReference>
<proteinExistence type="inferred from homology"/>
<feature type="compositionally biased region" description="Pro residues" evidence="11">
    <location>
        <begin position="125"/>
        <end position="141"/>
    </location>
</feature>
<keyword evidence="14" id="KW-1185">Reference proteome</keyword>
<dbReference type="PANTHER" id="PTHR46397">
    <property type="entry name" value="NUCLEAR HORMONE RECEPTOR FAMILY-RELATED"/>
    <property type="match status" value="1"/>
</dbReference>
<evidence type="ECO:0000256" key="9">
    <source>
        <dbReference type="ARBA" id="ARBA00023170"/>
    </source>
</evidence>
<dbReference type="PANTHER" id="PTHR46397:SF3">
    <property type="entry name" value="NR LBD DOMAIN-CONTAINING PROTEIN-RELATED"/>
    <property type="match status" value="1"/>
</dbReference>
<dbReference type="GO" id="GO:0000978">
    <property type="term" value="F:RNA polymerase II cis-regulatory region sequence-specific DNA binding"/>
    <property type="evidence" value="ECO:0007669"/>
    <property type="project" value="InterPro"/>
</dbReference>
<keyword evidence="6" id="KW-0805">Transcription regulation</keyword>
<dbReference type="PRINTS" id="PR00047">
    <property type="entry name" value="STROIDFINGER"/>
</dbReference>
<feature type="domain" description="Nuclear receptor" evidence="12">
    <location>
        <begin position="264"/>
        <end position="344"/>
    </location>
</feature>
<dbReference type="InterPro" id="IPR013088">
    <property type="entry name" value="Znf_NHR/GATA"/>
</dbReference>
<dbReference type="OrthoDB" id="9996608at2759"/>
<dbReference type="SMART" id="SM00399">
    <property type="entry name" value="ZnF_C4"/>
    <property type="match status" value="1"/>
</dbReference>
<evidence type="ECO:0000256" key="8">
    <source>
        <dbReference type="ARBA" id="ARBA00023163"/>
    </source>
</evidence>
<evidence type="ECO:0000256" key="11">
    <source>
        <dbReference type="SAM" id="MobiDB-lite"/>
    </source>
</evidence>
<dbReference type="InterPro" id="IPR001628">
    <property type="entry name" value="Znf_hrmn_rcpt"/>
</dbReference>
<evidence type="ECO:0000259" key="12">
    <source>
        <dbReference type="PROSITE" id="PS51030"/>
    </source>
</evidence>
<dbReference type="Pfam" id="PF00105">
    <property type="entry name" value="zf-C4"/>
    <property type="match status" value="1"/>
</dbReference>
<dbReference type="PROSITE" id="PS51030">
    <property type="entry name" value="NUCLEAR_REC_DBD_2"/>
    <property type="match status" value="1"/>
</dbReference>
<evidence type="ECO:0000256" key="7">
    <source>
        <dbReference type="ARBA" id="ARBA00023125"/>
    </source>
</evidence>
<keyword evidence="5" id="KW-0862">Zinc</keyword>
<dbReference type="SUPFAM" id="SSF57716">
    <property type="entry name" value="Glucocorticoid receptor-like (DNA-binding domain)"/>
    <property type="match status" value="1"/>
</dbReference>
<keyword evidence="7" id="KW-0238">DNA-binding</keyword>
<comment type="similarity">
    <text evidence="2">Belongs to the nuclear hormone receptor family.</text>
</comment>
<feature type="compositionally biased region" description="Polar residues" evidence="11">
    <location>
        <begin position="163"/>
        <end position="175"/>
    </location>
</feature>
<evidence type="ECO:0000256" key="2">
    <source>
        <dbReference type="ARBA" id="ARBA00005993"/>
    </source>
</evidence>
<reference evidence="13 14" key="1">
    <citation type="submission" date="2020-04" db="EMBL/GenBank/DDBJ databases">
        <authorList>
            <person name="Laetsch R D."/>
            <person name="Stevens L."/>
            <person name="Kumar S."/>
            <person name="Blaxter L. M."/>
        </authorList>
    </citation>
    <scope>NUCLEOTIDE SEQUENCE [LARGE SCALE GENOMIC DNA]</scope>
</reference>
<sequence length="432" mass="48979">MEKPAALSHPWIVPQNRGNGFGYEEPIRPINIQRPFESDMSNARGLDMNAPRPQFVPHFLPHFGLPLPEFDYRLNDFHTANLIGAYSMSQRANLPPPAFNNSAFSFAATRHLAQSGQAGAVNQPPLNPPVLTPNNPQPTHPPQQQQQQQLLQPPPLLQKEPHQSNCNEVTTTNSERLQEKPNHPNHLQSQFPFGAKRFDEKPAQFPMTKADQVNQSFTKSFLDRSMFDKPFPPNRLSEDVIFSSQTFGNGQLPVEMSSSNFLKQEIQSVCLSTHANGLHFGARTCAACAAFFRRTISDDKRYICKRNQRCTNGSREGNGYRKICRSCRMKRCLEVGMQPENLQLKRNKQNETPTRKTFEFFPAFYPNIQHNIHANIQPNLQSNLQANFQRNIQTSLPPNLQPSIPTNLQPNIQANLTTSVQNNIQPNIQQTV</sequence>
<protein>
    <recommendedName>
        <fullName evidence="12">Nuclear receptor domain-containing protein</fullName>
    </recommendedName>
</protein>
<evidence type="ECO:0000256" key="3">
    <source>
        <dbReference type="ARBA" id="ARBA00022723"/>
    </source>
</evidence>
<evidence type="ECO:0000313" key="14">
    <source>
        <dbReference type="Proteomes" id="UP000494206"/>
    </source>
</evidence>